<dbReference type="Gene3D" id="3.30.750.70">
    <property type="entry name" value="4-hydroxybutyrate coenzyme like domains"/>
    <property type="match status" value="1"/>
</dbReference>
<dbReference type="GO" id="GO:0008775">
    <property type="term" value="F:acetate CoA-transferase activity"/>
    <property type="evidence" value="ECO:0007669"/>
    <property type="project" value="InterPro"/>
</dbReference>
<dbReference type="AlphaFoldDB" id="A0A0N4Y0H0"/>
<dbReference type="GO" id="GO:0005739">
    <property type="term" value="C:mitochondrion"/>
    <property type="evidence" value="ECO:0007669"/>
    <property type="project" value="TreeGrafter"/>
</dbReference>
<dbReference type="WBParaSite" id="NBR_0000902001-mRNA-1">
    <property type="protein sequence ID" value="NBR_0000902001-mRNA-1"/>
    <property type="gene ID" value="NBR_0000902001"/>
</dbReference>
<dbReference type="InterPro" id="IPR003702">
    <property type="entry name" value="ActCoA_hydro_N"/>
</dbReference>
<evidence type="ECO:0000313" key="6">
    <source>
        <dbReference type="WBParaSite" id="NBR_0000902001-mRNA-1"/>
    </source>
</evidence>
<dbReference type="Pfam" id="PF13336">
    <property type="entry name" value="AcetylCoA_hyd_C"/>
    <property type="match status" value="1"/>
</dbReference>
<dbReference type="InterPro" id="IPR038460">
    <property type="entry name" value="AcetylCoA_hyd_C_sf"/>
</dbReference>
<dbReference type="InterPro" id="IPR037171">
    <property type="entry name" value="NagB/RpiA_transferase-like"/>
</dbReference>
<keyword evidence="5" id="KW-1185">Reference proteome</keyword>
<accession>A0A0N4Y0H0</accession>
<feature type="domain" description="Acetyl-CoA hydrolase/transferase C-terminal" evidence="3">
    <location>
        <begin position="276"/>
        <end position="430"/>
    </location>
</feature>
<dbReference type="Pfam" id="PF02550">
    <property type="entry name" value="AcetylCoA_hydro"/>
    <property type="match status" value="1"/>
</dbReference>
<dbReference type="STRING" id="27835.A0A0N4Y0H0"/>
<dbReference type="EMBL" id="UYSL01020078">
    <property type="protein sequence ID" value="VDL72610.1"/>
    <property type="molecule type" value="Genomic_DNA"/>
</dbReference>
<dbReference type="SUPFAM" id="SSF100950">
    <property type="entry name" value="NagB/RpiA/CoA transferase-like"/>
    <property type="match status" value="2"/>
</dbReference>
<dbReference type="GO" id="GO:0006083">
    <property type="term" value="P:acetate metabolic process"/>
    <property type="evidence" value="ECO:0007669"/>
    <property type="project" value="InterPro"/>
</dbReference>
<organism evidence="6">
    <name type="scientific">Nippostrongylus brasiliensis</name>
    <name type="common">Rat hookworm</name>
    <dbReference type="NCBI Taxonomy" id="27835"/>
    <lineage>
        <taxon>Eukaryota</taxon>
        <taxon>Metazoa</taxon>
        <taxon>Ecdysozoa</taxon>
        <taxon>Nematoda</taxon>
        <taxon>Chromadorea</taxon>
        <taxon>Rhabditida</taxon>
        <taxon>Rhabditina</taxon>
        <taxon>Rhabditomorpha</taxon>
        <taxon>Strongyloidea</taxon>
        <taxon>Heligmosomidae</taxon>
        <taxon>Nippostrongylus</taxon>
    </lineage>
</organism>
<dbReference type="Proteomes" id="UP000271162">
    <property type="component" value="Unassembled WGS sequence"/>
</dbReference>
<dbReference type="OMA" id="QGHADYT"/>
<dbReference type="InterPro" id="IPR026888">
    <property type="entry name" value="AcetylCoA_hyd_C"/>
</dbReference>
<reference evidence="4 5" key="2">
    <citation type="submission" date="2018-11" db="EMBL/GenBank/DDBJ databases">
        <authorList>
            <consortium name="Pathogen Informatics"/>
        </authorList>
    </citation>
    <scope>NUCLEOTIDE SEQUENCE [LARGE SCALE GENOMIC DNA]</scope>
</reference>
<evidence type="ECO:0000256" key="1">
    <source>
        <dbReference type="ARBA" id="ARBA00009632"/>
    </source>
</evidence>
<reference evidence="6" key="1">
    <citation type="submission" date="2017-02" db="UniProtKB">
        <authorList>
            <consortium name="WormBaseParasite"/>
        </authorList>
    </citation>
    <scope>IDENTIFICATION</scope>
</reference>
<evidence type="ECO:0000313" key="5">
    <source>
        <dbReference type="Proteomes" id="UP000271162"/>
    </source>
</evidence>
<sequence length="440" mass="48117">MRWSLTLQRNFLPLASQLSIPVLGSHIYVHAHSSTPTELLDALCRRVDSHGLTDLRPIHILLGGKVPWADKKYHGKIRSNGLFLCSTVRALVKQGHADYTPVFLSDMPSYFYNKTFPVDVALISISISDEQGFCTLGCNVDTSKAAIEVATKVIAVVNPNMPRTYGNSMIHQSRIDCFVETDRELYAKPEGMNASEEEVKIGRLIADNLVDNESTLQLGIGAIPDATLLAMKNHKNLGIHTELLGDGVIDLVESGVINNSKKTVMPGKITTCFAFGTKRFYRFLHNNPMIHFDCCSWTNHSDTIRANSKMVCINSGIEIDITGQIASDSIGSIFYSGFGGQTDFMTAAATCYDGLGKAIIAFPSRTAKGQSKIVVTLAEGAGVVTTRGHTRYVVTEYGIASLGGKNVRQRAYELIKIAHPDDRAGLERAAFERLKCMPSP</sequence>
<protein>
    <submittedName>
        <fullName evidence="6">Acetyl-CoA hydrolase</fullName>
    </submittedName>
</protein>
<dbReference type="Gene3D" id="3.40.1080.20">
    <property type="entry name" value="Acetyl-CoA hydrolase/transferase C-terminal domain"/>
    <property type="match status" value="1"/>
</dbReference>
<dbReference type="InterPro" id="IPR046433">
    <property type="entry name" value="ActCoA_hydro"/>
</dbReference>
<dbReference type="Gene3D" id="3.40.1080.10">
    <property type="entry name" value="Glutaconate Coenzyme A-transferase"/>
    <property type="match status" value="1"/>
</dbReference>
<name>A0A0N4Y0H0_NIPBR</name>
<gene>
    <name evidence="4" type="ORF">NBR_LOCUS9021</name>
</gene>
<dbReference type="PANTHER" id="PTHR21432:SF13">
    <property type="entry name" value="ACETYL-COA HYDROLASE"/>
    <property type="match status" value="1"/>
</dbReference>
<dbReference type="PANTHER" id="PTHR21432">
    <property type="entry name" value="ACETYL-COA HYDROLASE-RELATED"/>
    <property type="match status" value="1"/>
</dbReference>
<evidence type="ECO:0000259" key="2">
    <source>
        <dbReference type="Pfam" id="PF02550"/>
    </source>
</evidence>
<comment type="similarity">
    <text evidence="1">Belongs to the acetyl-CoA hydrolase/transferase family.</text>
</comment>
<feature type="domain" description="Acetyl-CoA hydrolase/transferase N-terminal" evidence="2">
    <location>
        <begin position="76"/>
        <end position="182"/>
    </location>
</feature>
<evidence type="ECO:0000259" key="3">
    <source>
        <dbReference type="Pfam" id="PF13336"/>
    </source>
</evidence>
<evidence type="ECO:0000313" key="4">
    <source>
        <dbReference type="EMBL" id="VDL72610.1"/>
    </source>
</evidence>
<proteinExistence type="inferred from homology"/>